<evidence type="ECO:0000313" key="2">
    <source>
        <dbReference type="Proteomes" id="UP000095283"/>
    </source>
</evidence>
<dbReference type="InterPro" id="IPR001767">
    <property type="entry name" value="Hedgehog_Hint"/>
</dbReference>
<organism evidence="2 3">
    <name type="scientific">Heterorhabditis bacteriophora</name>
    <name type="common">Entomopathogenic nematode worm</name>
    <dbReference type="NCBI Taxonomy" id="37862"/>
    <lineage>
        <taxon>Eukaryota</taxon>
        <taxon>Metazoa</taxon>
        <taxon>Ecdysozoa</taxon>
        <taxon>Nematoda</taxon>
        <taxon>Chromadorea</taxon>
        <taxon>Rhabditida</taxon>
        <taxon>Rhabditina</taxon>
        <taxon>Rhabditomorpha</taxon>
        <taxon>Strongyloidea</taxon>
        <taxon>Heterorhabditidae</taxon>
        <taxon>Heterorhabditis</taxon>
    </lineage>
</organism>
<dbReference type="InterPro" id="IPR036844">
    <property type="entry name" value="Hint_dom_sf"/>
</dbReference>
<dbReference type="InterPro" id="IPR003586">
    <property type="entry name" value="Hint_dom_C"/>
</dbReference>
<dbReference type="GO" id="GO:0016540">
    <property type="term" value="P:protein autoprocessing"/>
    <property type="evidence" value="ECO:0007669"/>
    <property type="project" value="InterPro"/>
</dbReference>
<protein>
    <submittedName>
        <fullName evidence="3">HintC domain-containing protein</fullName>
    </submittedName>
</protein>
<feature type="domain" description="Hint" evidence="1">
    <location>
        <begin position="60"/>
        <end position="104"/>
    </location>
</feature>
<proteinExistence type="predicted"/>
<dbReference type="SMART" id="SM00305">
    <property type="entry name" value="HintC"/>
    <property type="match status" value="1"/>
</dbReference>
<sequence>MLYDYYVSYFTPLGLWMHREPDVVMMFVTIMTEYGKMLALTSKHLIFRNKCDEYYIDKIDGSFRQQRLIDISITQRKGIFAPLTPNGRIIVNDIVASCYSDINEATLQTTYFSVLASLRKRLISWLGTWIDQSVDIPFGSEFSMELLRLVVPYIK</sequence>
<dbReference type="WBParaSite" id="Hba_14979">
    <property type="protein sequence ID" value="Hba_14979"/>
    <property type="gene ID" value="Hba_14979"/>
</dbReference>
<dbReference type="Pfam" id="PF01079">
    <property type="entry name" value="Hint"/>
    <property type="match status" value="2"/>
</dbReference>
<dbReference type="AlphaFoldDB" id="A0A1I7XC10"/>
<dbReference type="CDD" id="cd00081">
    <property type="entry name" value="Hint"/>
    <property type="match status" value="1"/>
</dbReference>
<dbReference type="Gene3D" id="2.170.16.10">
    <property type="entry name" value="Hedgehog/Intein (Hint) domain"/>
    <property type="match status" value="2"/>
</dbReference>
<dbReference type="PANTHER" id="PTHR46706:SF7">
    <property type="entry name" value="GROUNDHOG (HEDGEHOG-LIKE FAMILY)-RELATED"/>
    <property type="match status" value="1"/>
</dbReference>
<dbReference type="InterPro" id="IPR052140">
    <property type="entry name" value="Dev_Signal_Hedgehog-like"/>
</dbReference>
<keyword evidence="2" id="KW-1185">Reference proteome</keyword>
<dbReference type="PANTHER" id="PTHR46706">
    <property type="entry name" value="PROTEIN QUA-1-RELATED"/>
    <property type="match status" value="1"/>
</dbReference>
<evidence type="ECO:0000313" key="3">
    <source>
        <dbReference type="WBParaSite" id="Hba_14979"/>
    </source>
</evidence>
<name>A0A1I7XC10_HETBA</name>
<accession>A0A1I7XC10</accession>
<reference evidence="3" key="1">
    <citation type="submission" date="2016-11" db="UniProtKB">
        <authorList>
            <consortium name="WormBaseParasite"/>
        </authorList>
    </citation>
    <scope>IDENTIFICATION</scope>
</reference>
<dbReference type="Proteomes" id="UP000095283">
    <property type="component" value="Unplaced"/>
</dbReference>
<evidence type="ECO:0000259" key="1">
    <source>
        <dbReference type="SMART" id="SM00305"/>
    </source>
</evidence>
<dbReference type="SUPFAM" id="SSF51294">
    <property type="entry name" value="Hedgehog/intein (Hint) domain"/>
    <property type="match status" value="1"/>
</dbReference>